<dbReference type="RefSeq" id="XP_044722740.1">
    <property type="nucleotide sequence ID" value="XM_044861714.1"/>
</dbReference>
<reference evidence="2" key="1">
    <citation type="submission" date="2021-09" db="EMBL/GenBank/DDBJ databases">
        <title>A high-quality genome of the endoparasitic fungus Hirsutella rhossiliensis with a comparison of Hirsutella genomes reveals transposable elements contributing to genome size variation.</title>
        <authorList>
            <person name="Lin R."/>
            <person name="Jiao Y."/>
            <person name="Sun X."/>
            <person name="Ling J."/>
            <person name="Xie B."/>
            <person name="Cheng X."/>
        </authorList>
    </citation>
    <scope>NUCLEOTIDE SEQUENCE</scope>
    <source>
        <strain evidence="2">HR02</strain>
    </source>
</reference>
<name>A0A9P8N252_9HYPO</name>
<dbReference type="SUPFAM" id="SSF56112">
    <property type="entry name" value="Protein kinase-like (PK-like)"/>
    <property type="match status" value="1"/>
</dbReference>
<comment type="caution">
    <text evidence="2">The sequence shown here is derived from an EMBL/GenBank/DDBJ whole genome shotgun (WGS) entry which is preliminary data.</text>
</comment>
<dbReference type="OrthoDB" id="2906425at2759"/>
<dbReference type="EMBL" id="JAIZPD010000003">
    <property type="protein sequence ID" value="KAH0965227.1"/>
    <property type="molecule type" value="Genomic_DNA"/>
</dbReference>
<sequence length="336" mass="36561">MFASNCKVISNTFDTRTFSVGFPGQGPETAVVRLEVPRGRLASVVALRELARAQLADLVPATLDSGTTTAADGRQIGYSVTEFISNTNTLEELQALDAGGDDARKVLAKAAPALDDGQGGSVRVGGPELGYFGDVKQFLAQVAFAGNPASSDCVVSETPDDFVLRSTLDNVSQVELTRADLEALERHVVFCHNDVEPRNLLVRRTPSAGAYALAAIVDWEMAGFYPFAYETGHKDTVLGLSSPYFSWYSLFKQQSGQPHTKLIKALQALDESKRRRKMSNVGRLSQAKWVAREQVELSLDVRRGWVRKDGVGPVGSFTEEDSAKLELEVLKELGYI</sequence>
<protein>
    <submittedName>
        <fullName evidence="2">Phosphotransferase enzyme family domain-containing protein</fullName>
    </submittedName>
</protein>
<dbReference type="Gene3D" id="3.90.1200.10">
    <property type="match status" value="1"/>
</dbReference>
<dbReference type="GeneID" id="68352372"/>
<proteinExistence type="predicted"/>
<evidence type="ECO:0000313" key="3">
    <source>
        <dbReference type="Proteomes" id="UP000824596"/>
    </source>
</evidence>
<organism evidence="2 3">
    <name type="scientific">Hirsutella rhossiliensis</name>
    <dbReference type="NCBI Taxonomy" id="111463"/>
    <lineage>
        <taxon>Eukaryota</taxon>
        <taxon>Fungi</taxon>
        <taxon>Dikarya</taxon>
        <taxon>Ascomycota</taxon>
        <taxon>Pezizomycotina</taxon>
        <taxon>Sordariomycetes</taxon>
        <taxon>Hypocreomycetidae</taxon>
        <taxon>Hypocreales</taxon>
        <taxon>Ophiocordycipitaceae</taxon>
        <taxon>Hirsutella</taxon>
    </lineage>
</organism>
<keyword evidence="3" id="KW-1185">Reference proteome</keyword>
<dbReference type="InterPro" id="IPR011009">
    <property type="entry name" value="Kinase-like_dom_sf"/>
</dbReference>
<accession>A0A9P8N252</accession>
<evidence type="ECO:0000313" key="2">
    <source>
        <dbReference type="EMBL" id="KAH0965227.1"/>
    </source>
</evidence>
<dbReference type="InterPro" id="IPR002575">
    <property type="entry name" value="Aminoglycoside_PTrfase"/>
</dbReference>
<feature type="domain" description="Aminoglycoside phosphotransferase" evidence="1">
    <location>
        <begin position="6"/>
        <end position="230"/>
    </location>
</feature>
<dbReference type="Pfam" id="PF01636">
    <property type="entry name" value="APH"/>
    <property type="match status" value="1"/>
</dbReference>
<gene>
    <name evidence="2" type="ORF">HRG_03243</name>
</gene>
<dbReference type="AlphaFoldDB" id="A0A9P8N252"/>
<dbReference type="Proteomes" id="UP000824596">
    <property type="component" value="Unassembled WGS sequence"/>
</dbReference>
<evidence type="ECO:0000259" key="1">
    <source>
        <dbReference type="Pfam" id="PF01636"/>
    </source>
</evidence>